<evidence type="ECO:0000256" key="5">
    <source>
        <dbReference type="ARBA" id="ARBA00022741"/>
    </source>
</evidence>
<feature type="active site" evidence="9">
    <location>
        <position position="8"/>
    </location>
</feature>
<organism evidence="12 13">
    <name type="scientific">Dyadobacter soli</name>
    <dbReference type="NCBI Taxonomy" id="659014"/>
    <lineage>
        <taxon>Bacteria</taxon>
        <taxon>Pseudomonadati</taxon>
        <taxon>Bacteroidota</taxon>
        <taxon>Cytophagia</taxon>
        <taxon>Cytophagales</taxon>
        <taxon>Spirosomataceae</taxon>
        <taxon>Dyadobacter</taxon>
    </lineage>
</organism>
<evidence type="ECO:0000313" key="13">
    <source>
        <dbReference type="Proteomes" id="UP000198748"/>
    </source>
</evidence>
<dbReference type="PANTHER" id="PTHR43527:SF2">
    <property type="entry name" value="4-DIPHOSPHOCYTIDYL-2-C-METHYL-D-ERYTHRITOL KINASE, CHLOROPLASTIC"/>
    <property type="match status" value="1"/>
</dbReference>
<evidence type="ECO:0000256" key="8">
    <source>
        <dbReference type="ARBA" id="ARBA00032554"/>
    </source>
</evidence>
<dbReference type="SUPFAM" id="SSF55060">
    <property type="entry name" value="GHMP Kinase, C-terminal domain"/>
    <property type="match status" value="1"/>
</dbReference>
<dbReference type="InterPro" id="IPR020568">
    <property type="entry name" value="Ribosomal_Su5_D2-typ_SF"/>
</dbReference>
<dbReference type="STRING" id="659014.SAMN04487996_118102"/>
<keyword evidence="9" id="KW-0414">Isoprene biosynthesis</keyword>
<accession>A0A1G7TZ05</accession>
<protein>
    <recommendedName>
        <fullName evidence="3 9">4-diphosphocytidyl-2-C-methyl-D-erythritol kinase</fullName>
        <shortName evidence="9">CMK</shortName>
        <ecNumber evidence="2 9">2.7.1.148</ecNumber>
    </recommendedName>
    <alternativeName>
        <fullName evidence="8 9">4-(cytidine-5'-diphospho)-2-C-methyl-D-erythritol kinase</fullName>
    </alternativeName>
</protein>
<evidence type="ECO:0000256" key="9">
    <source>
        <dbReference type="HAMAP-Rule" id="MF_00061"/>
    </source>
</evidence>
<dbReference type="GO" id="GO:0016114">
    <property type="term" value="P:terpenoid biosynthetic process"/>
    <property type="evidence" value="ECO:0007669"/>
    <property type="project" value="UniProtKB-UniRule"/>
</dbReference>
<feature type="domain" description="GHMP kinase C-terminal" evidence="11">
    <location>
        <begin position="207"/>
        <end position="254"/>
    </location>
</feature>
<dbReference type="InterPro" id="IPR004424">
    <property type="entry name" value="IspE"/>
</dbReference>
<comment type="pathway">
    <text evidence="9">Isoprenoid biosynthesis; isopentenyl diphosphate biosynthesis via DXP pathway; isopentenyl diphosphate from 1-deoxy-D-xylulose 5-phosphate: step 3/6.</text>
</comment>
<dbReference type="UniPathway" id="UPA00056">
    <property type="reaction ID" value="UER00094"/>
</dbReference>
<comment type="similarity">
    <text evidence="1 9">Belongs to the GHMP kinase family. IspE subfamily.</text>
</comment>
<dbReference type="Pfam" id="PF00288">
    <property type="entry name" value="GHMP_kinases_N"/>
    <property type="match status" value="1"/>
</dbReference>
<evidence type="ECO:0000256" key="2">
    <source>
        <dbReference type="ARBA" id="ARBA00012052"/>
    </source>
</evidence>
<dbReference type="OrthoDB" id="9809438at2"/>
<evidence type="ECO:0000256" key="6">
    <source>
        <dbReference type="ARBA" id="ARBA00022777"/>
    </source>
</evidence>
<dbReference type="EC" id="2.7.1.148" evidence="2 9"/>
<dbReference type="InterPro" id="IPR036554">
    <property type="entry name" value="GHMP_kinase_C_sf"/>
</dbReference>
<evidence type="ECO:0000256" key="7">
    <source>
        <dbReference type="ARBA" id="ARBA00022840"/>
    </source>
</evidence>
<feature type="binding site" evidence="9">
    <location>
        <begin position="90"/>
        <end position="100"/>
    </location>
    <ligand>
        <name>ATP</name>
        <dbReference type="ChEBI" id="CHEBI:30616"/>
    </ligand>
</feature>
<evidence type="ECO:0000259" key="11">
    <source>
        <dbReference type="Pfam" id="PF08544"/>
    </source>
</evidence>
<dbReference type="AlphaFoldDB" id="A0A1G7TZ05"/>
<evidence type="ECO:0000256" key="3">
    <source>
        <dbReference type="ARBA" id="ARBA00017473"/>
    </source>
</evidence>
<evidence type="ECO:0000313" key="12">
    <source>
        <dbReference type="EMBL" id="SDG40506.1"/>
    </source>
</evidence>
<dbReference type="HAMAP" id="MF_00061">
    <property type="entry name" value="IspE"/>
    <property type="match status" value="1"/>
</dbReference>
<dbReference type="GO" id="GO:0019288">
    <property type="term" value="P:isopentenyl diphosphate biosynthetic process, methylerythritol 4-phosphate pathway"/>
    <property type="evidence" value="ECO:0007669"/>
    <property type="project" value="UniProtKB-UniRule"/>
</dbReference>
<dbReference type="Gene3D" id="3.30.70.890">
    <property type="entry name" value="GHMP kinase, C-terminal domain"/>
    <property type="match status" value="1"/>
</dbReference>
<sequence length="269" mass="30030">MLVFPNAKINIGLNIVEKRPDGFHNIESCFYPVGWSDALEITLAENFSFHSDGITIPGNAANNLCTKAYEMLRTNFKLPPVKIHLLKTVPIGAGLGGGSADAAFTIKALNQLFELGISIEEQEKYARLIGSDCAFFIRNKPMYCFEKGDRFDSIDINISGKWIVLVNPGIHISTVEAYSGVVAKRSSENLRNILREPITEWKGRVRNDFEATLFEKYPLLGEVKEKLYGLGAEYAAMSGSGSTLFGIFGQEQNVKHHFPDFRLWQGFLK</sequence>
<dbReference type="EMBL" id="FNAN01000018">
    <property type="protein sequence ID" value="SDG40506.1"/>
    <property type="molecule type" value="Genomic_DNA"/>
</dbReference>
<feature type="domain" description="GHMP kinase N-terminal" evidence="10">
    <location>
        <begin position="63"/>
        <end position="137"/>
    </location>
</feature>
<evidence type="ECO:0000256" key="4">
    <source>
        <dbReference type="ARBA" id="ARBA00022679"/>
    </source>
</evidence>
<feature type="active site" evidence="9">
    <location>
        <position position="132"/>
    </location>
</feature>
<dbReference type="GO" id="GO:0005524">
    <property type="term" value="F:ATP binding"/>
    <property type="evidence" value="ECO:0007669"/>
    <property type="project" value="UniProtKB-UniRule"/>
</dbReference>
<dbReference type="NCBIfam" id="TIGR00154">
    <property type="entry name" value="ispE"/>
    <property type="match status" value="1"/>
</dbReference>
<dbReference type="InterPro" id="IPR006204">
    <property type="entry name" value="GHMP_kinase_N_dom"/>
</dbReference>
<evidence type="ECO:0000259" key="10">
    <source>
        <dbReference type="Pfam" id="PF00288"/>
    </source>
</evidence>
<proteinExistence type="inferred from homology"/>
<keyword evidence="13" id="KW-1185">Reference proteome</keyword>
<dbReference type="InterPro" id="IPR014721">
    <property type="entry name" value="Ribsml_uS5_D2-typ_fold_subgr"/>
</dbReference>
<dbReference type="PANTHER" id="PTHR43527">
    <property type="entry name" value="4-DIPHOSPHOCYTIDYL-2-C-METHYL-D-ERYTHRITOL KINASE, CHLOROPLASTIC"/>
    <property type="match status" value="1"/>
</dbReference>
<gene>
    <name evidence="9" type="primary">ispE</name>
    <name evidence="12" type="ORF">SAMN04487996_118102</name>
</gene>
<dbReference type="PIRSF" id="PIRSF010376">
    <property type="entry name" value="IspE"/>
    <property type="match status" value="1"/>
</dbReference>
<dbReference type="Gene3D" id="3.30.230.10">
    <property type="match status" value="1"/>
</dbReference>
<comment type="catalytic activity">
    <reaction evidence="9">
        <text>4-CDP-2-C-methyl-D-erythritol + ATP = 4-CDP-2-C-methyl-D-erythritol 2-phosphate + ADP + H(+)</text>
        <dbReference type="Rhea" id="RHEA:18437"/>
        <dbReference type="ChEBI" id="CHEBI:15378"/>
        <dbReference type="ChEBI" id="CHEBI:30616"/>
        <dbReference type="ChEBI" id="CHEBI:57823"/>
        <dbReference type="ChEBI" id="CHEBI:57919"/>
        <dbReference type="ChEBI" id="CHEBI:456216"/>
        <dbReference type="EC" id="2.7.1.148"/>
    </reaction>
</comment>
<dbReference type="GO" id="GO:0050515">
    <property type="term" value="F:4-(cytidine 5'-diphospho)-2-C-methyl-D-erythritol kinase activity"/>
    <property type="evidence" value="ECO:0007669"/>
    <property type="project" value="UniProtKB-UniRule"/>
</dbReference>
<keyword evidence="6 9" id="KW-0418">Kinase</keyword>
<dbReference type="Pfam" id="PF08544">
    <property type="entry name" value="GHMP_kinases_C"/>
    <property type="match status" value="1"/>
</dbReference>
<keyword evidence="7 9" id="KW-0067">ATP-binding</keyword>
<keyword evidence="5 9" id="KW-0547">Nucleotide-binding</keyword>
<dbReference type="RefSeq" id="WP_090156099.1">
    <property type="nucleotide sequence ID" value="NZ_FNAN01000018.1"/>
</dbReference>
<dbReference type="SUPFAM" id="SSF54211">
    <property type="entry name" value="Ribosomal protein S5 domain 2-like"/>
    <property type="match status" value="1"/>
</dbReference>
<dbReference type="Proteomes" id="UP000198748">
    <property type="component" value="Unassembled WGS sequence"/>
</dbReference>
<comment type="function">
    <text evidence="9">Catalyzes the phosphorylation of the position 2 hydroxy group of 4-diphosphocytidyl-2C-methyl-D-erythritol.</text>
</comment>
<name>A0A1G7TZ05_9BACT</name>
<dbReference type="InterPro" id="IPR013750">
    <property type="entry name" value="GHMP_kinase_C_dom"/>
</dbReference>
<reference evidence="13" key="1">
    <citation type="submission" date="2016-10" db="EMBL/GenBank/DDBJ databases">
        <authorList>
            <person name="Varghese N."/>
            <person name="Submissions S."/>
        </authorList>
    </citation>
    <scope>NUCLEOTIDE SEQUENCE [LARGE SCALE GENOMIC DNA]</scope>
    <source>
        <strain evidence="13">DSM 25329</strain>
    </source>
</reference>
<keyword evidence="4 9" id="KW-0808">Transferase</keyword>
<evidence type="ECO:0000256" key="1">
    <source>
        <dbReference type="ARBA" id="ARBA00009684"/>
    </source>
</evidence>